<proteinExistence type="predicted"/>
<feature type="compositionally biased region" description="Basic and acidic residues" evidence="2">
    <location>
        <begin position="1"/>
        <end position="11"/>
    </location>
</feature>
<evidence type="ECO:0000256" key="2">
    <source>
        <dbReference type="SAM" id="MobiDB-lite"/>
    </source>
</evidence>
<reference evidence="3" key="1">
    <citation type="submission" date="2020-03" db="EMBL/GenBank/DDBJ databases">
        <title>The deep terrestrial virosphere.</title>
        <authorList>
            <person name="Holmfeldt K."/>
            <person name="Nilsson E."/>
            <person name="Simone D."/>
            <person name="Lopez-Fernandez M."/>
            <person name="Wu X."/>
            <person name="de Brujin I."/>
            <person name="Lundin D."/>
            <person name="Andersson A."/>
            <person name="Bertilsson S."/>
            <person name="Dopson M."/>
        </authorList>
    </citation>
    <scope>NUCLEOTIDE SEQUENCE</scope>
    <source>
        <strain evidence="3">TM448B01005</strain>
    </source>
</reference>
<keyword evidence="1" id="KW-0175">Coiled coil</keyword>
<dbReference type="AlphaFoldDB" id="A0A6M3XHK7"/>
<protein>
    <submittedName>
        <fullName evidence="3">Uncharacterized protein</fullName>
    </submittedName>
</protein>
<evidence type="ECO:0000313" key="3">
    <source>
        <dbReference type="EMBL" id="QJH97404.1"/>
    </source>
</evidence>
<dbReference type="EMBL" id="MT144685">
    <property type="protein sequence ID" value="QJH97404.1"/>
    <property type="molecule type" value="Genomic_DNA"/>
</dbReference>
<feature type="region of interest" description="Disordered" evidence="2">
    <location>
        <begin position="1"/>
        <end position="25"/>
    </location>
</feature>
<sequence>MPDPEEIKEGEIEVEEEAKEIKPTKEELDKQAFEALSPDEREMIESGEGKIVDGEYKVSIGAFRKRLSRETAKYRSEQEKSAALEAAIQAVRETKESKKEDEFDDGYTDEQLDEMVASGDLRTPAKVIAARTFRELRKKEREFESNSFRETAWRNQVSAGDARALQRFPQLNKGAESFDPDFVAETIKVAAKNGYLYQENGQWVYLNPEAMGLAAEEVKRDNPKYKDKVDNKVSTDALNEKLREQRLKKSEMEKGKAAGGDTKQGARPTKADYETAKKFNVPVESIMKFKKVKEATV</sequence>
<feature type="region of interest" description="Disordered" evidence="2">
    <location>
        <begin position="225"/>
        <end position="273"/>
    </location>
</feature>
<accession>A0A6M3XHK7</accession>
<feature type="compositionally biased region" description="Basic and acidic residues" evidence="2">
    <location>
        <begin position="225"/>
        <end position="256"/>
    </location>
</feature>
<name>A0A6M3XHK7_9ZZZZ</name>
<feature type="coiled-coil region" evidence="1">
    <location>
        <begin position="74"/>
        <end position="101"/>
    </location>
</feature>
<evidence type="ECO:0000256" key="1">
    <source>
        <dbReference type="SAM" id="Coils"/>
    </source>
</evidence>
<organism evidence="3">
    <name type="scientific">viral metagenome</name>
    <dbReference type="NCBI Taxonomy" id="1070528"/>
    <lineage>
        <taxon>unclassified sequences</taxon>
        <taxon>metagenomes</taxon>
        <taxon>organismal metagenomes</taxon>
    </lineage>
</organism>
<gene>
    <name evidence="3" type="ORF">TM448B01005_0019</name>
</gene>